<keyword evidence="16" id="KW-1185">Reference proteome</keyword>
<keyword evidence="15" id="KW-0614">Plasmid</keyword>
<evidence type="ECO:0000313" key="16">
    <source>
        <dbReference type="Proteomes" id="UP000191257"/>
    </source>
</evidence>
<evidence type="ECO:0000256" key="10">
    <source>
        <dbReference type="ARBA" id="ARBA00038669"/>
    </source>
</evidence>
<dbReference type="Gene3D" id="3.40.50.300">
    <property type="entry name" value="P-loop containing nucleotide triphosphate hydrolases"/>
    <property type="match status" value="1"/>
</dbReference>
<dbReference type="eggNOG" id="COG0444">
    <property type="taxonomic scope" value="Bacteria"/>
</dbReference>
<dbReference type="GO" id="GO:0015413">
    <property type="term" value="F:ABC-type nickel transporter activity"/>
    <property type="evidence" value="ECO:0007669"/>
    <property type="project" value="UniProtKB-EC"/>
</dbReference>
<evidence type="ECO:0000256" key="9">
    <source>
        <dbReference type="ARBA" id="ARBA00023136"/>
    </source>
</evidence>
<dbReference type="PROSITE" id="PS50893">
    <property type="entry name" value="ABC_TRANSPORTER_2"/>
    <property type="match status" value="1"/>
</dbReference>
<dbReference type="PANTHER" id="PTHR43297:SF13">
    <property type="entry name" value="NICKEL ABC TRANSPORTER, ATP-BINDING PROTEIN"/>
    <property type="match status" value="1"/>
</dbReference>
<dbReference type="PANTHER" id="PTHR43297">
    <property type="entry name" value="OLIGOPEPTIDE TRANSPORT ATP-BINDING PROTEIN APPD"/>
    <property type="match status" value="1"/>
</dbReference>
<protein>
    <recommendedName>
        <fullName evidence="12">Nickel import system ATP-binding protein NikD</fullName>
        <ecNumber evidence="11">7.2.2.11</ecNumber>
    </recommendedName>
</protein>
<accession>A0A1V0GMF1</accession>
<gene>
    <name evidence="15" type="ORF">A6J80_00200</name>
</gene>
<comment type="subcellular location">
    <subcellularLocation>
        <location evidence="1">Cell inner membrane</location>
        <topology evidence="1">Peripheral membrane protein</topology>
    </subcellularLocation>
</comment>
<keyword evidence="4" id="KW-1003">Cell membrane</keyword>
<keyword evidence="7" id="KW-1278">Translocase</keyword>
<dbReference type="InterPro" id="IPR027417">
    <property type="entry name" value="P-loop_NTPase"/>
</dbReference>
<dbReference type="EMBL" id="CP020440">
    <property type="protein sequence ID" value="ARC34978.1"/>
    <property type="molecule type" value="Genomic_DNA"/>
</dbReference>
<evidence type="ECO:0000256" key="13">
    <source>
        <dbReference type="ARBA" id="ARBA00048610"/>
    </source>
</evidence>
<name>A0A1V0GMF1_9RHOB</name>
<keyword evidence="8" id="KW-0406">Ion transport</keyword>
<comment type="catalytic activity">
    <reaction evidence="13">
        <text>Ni(2+)(out) + ATP + H2O = Ni(2+)(in) + ADP + phosphate + H(+)</text>
        <dbReference type="Rhea" id="RHEA:15557"/>
        <dbReference type="ChEBI" id="CHEBI:15377"/>
        <dbReference type="ChEBI" id="CHEBI:15378"/>
        <dbReference type="ChEBI" id="CHEBI:30616"/>
        <dbReference type="ChEBI" id="CHEBI:43474"/>
        <dbReference type="ChEBI" id="CHEBI:49786"/>
        <dbReference type="ChEBI" id="CHEBI:456216"/>
        <dbReference type="EC" id="7.2.2.11"/>
    </reaction>
    <physiologicalReaction direction="left-to-right" evidence="13">
        <dbReference type="Rhea" id="RHEA:15558"/>
    </physiologicalReaction>
</comment>
<dbReference type="GO" id="GO:0016887">
    <property type="term" value="F:ATP hydrolysis activity"/>
    <property type="evidence" value="ECO:0007669"/>
    <property type="project" value="InterPro"/>
</dbReference>
<dbReference type="Proteomes" id="UP000191257">
    <property type="component" value="Plasmid unnamed2"/>
</dbReference>
<geneLocation type="plasmid" evidence="15 16">
    <name>unnamed2</name>
</geneLocation>
<proteinExistence type="inferred from homology"/>
<sequence length="258" mass="27324">MLTIRDLSIGFRRYLGLFRQDEVTRLSNVTLDLAAGEVLAVIGGSGAGKSLLAHAVLGLQPPNAILRGAMTFHGQSLIGAYPAGLRGRRIALMPQQVSHLDPLARVERQIAWAARRAGGRAQAAGQLATLGLAPGTGRMFPNQLSGGMARRVLMATATGGTPDLLIADEPTSGLDLECRDRVLRLLRDRATAGAAVLLITHDLHAALPFADRVAILDEGRLCGVEAARDFHGDGTALTAAHARLLWRALPENGFRVDA</sequence>
<evidence type="ECO:0000256" key="3">
    <source>
        <dbReference type="ARBA" id="ARBA00022448"/>
    </source>
</evidence>
<dbReference type="InterPro" id="IPR050388">
    <property type="entry name" value="ABC_Ni/Peptide_Import"/>
</dbReference>
<evidence type="ECO:0000313" key="15">
    <source>
        <dbReference type="EMBL" id="ARC34978.1"/>
    </source>
</evidence>
<dbReference type="InterPro" id="IPR017871">
    <property type="entry name" value="ABC_transporter-like_CS"/>
</dbReference>
<evidence type="ECO:0000256" key="7">
    <source>
        <dbReference type="ARBA" id="ARBA00022967"/>
    </source>
</evidence>
<evidence type="ECO:0000256" key="11">
    <source>
        <dbReference type="ARBA" id="ARBA00039098"/>
    </source>
</evidence>
<comment type="similarity">
    <text evidence="2">Belongs to the ABC transporter superfamily.</text>
</comment>
<organism evidence="15 16">
    <name type="scientific">Paracoccus yeei</name>
    <dbReference type="NCBI Taxonomy" id="147645"/>
    <lineage>
        <taxon>Bacteria</taxon>
        <taxon>Pseudomonadati</taxon>
        <taxon>Pseudomonadota</taxon>
        <taxon>Alphaproteobacteria</taxon>
        <taxon>Rhodobacterales</taxon>
        <taxon>Paracoccaceae</taxon>
        <taxon>Paracoccus</taxon>
    </lineage>
</organism>
<keyword evidence="9" id="KW-0472">Membrane</keyword>
<reference evidence="15" key="1">
    <citation type="submission" date="2017-12" db="EMBL/GenBank/DDBJ databases">
        <title>FDA dAtabase for Regulatory Grade micrObial Sequences (FDA-ARGOS): Supporting development and validation of Infectious Disease Dx tests.</title>
        <authorList>
            <person name="Campos J."/>
            <person name="Goldberg B."/>
            <person name="Tallon L."/>
            <person name="Sadzewicz L."/>
            <person name="Sengamalay N."/>
            <person name="Ott S."/>
            <person name="Godinez A."/>
            <person name="Nagaraj S."/>
            <person name="Vyas G."/>
            <person name="Aluvathingal J."/>
            <person name="Nadendla S."/>
            <person name="Geyer C."/>
            <person name="Nandy P."/>
            <person name="Hobson J."/>
            <person name="Sichtig H."/>
        </authorList>
    </citation>
    <scope>NUCLEOTIDE SEQUENCE</scope>
    <source>
        <strain evidence="15">FDAARGOS_252</strain>
        <plasmid evidence="15">unnamed2</plasmid>
    </source>
</reference>
<evidence type="ECO:0000256" key="2">
    <source>
        <dbReference type="ARBA" id="ARBA00005417"/>
    </source>
</evidence>
<dbReference type="SUPFAM" id="SSF52540">
    <property type="entry name" value="P-loop containing nucleoside triphosphate hydrolases"/>
    <property type="match status" value="1"/>
</dbReference>
<feature type="domain" description="ABC transporter" evidence="14">
    <location>
        <begin position="4"/>
        <end position="243"/>
    </location>
</feature>
<keyword evidence="6 15" id="KW-0067">ATP-binding</keyword>
<evidence type="ECO:0000256" key="4">
    <source>
        <dbReference type="ARBA" id="ARBA00022475"/>
    </source>
</evidence>
<dbReference type="GO" id="GO:0005886">
    <property type="term" value="C:plasma membrane"/>
    <property type="evidence" value="ECO:0007669"/>
    <property type="project" value="UniProtKB-SubCell"/>
</dbReference>
<dbReference type="KEGG" id="pye:A6J80_00200"/>
<evidence type="ECO:0000256" key="12">
    <source>
        <dbReference type="ARBA" id="ARBA00044143"/>
    </source>
</evidence>
<evidence type="ECO:0000256" key="6">
    <source>
        <dbReference type="ARBA" id="ARBA00022840"/>
    </source>
</evidence>
<evidence type="ECO:0000256" key="5">
    <source>
        <dbReference type="ARBA" id="ARBA00022741"/>
    </source>
</evidence>
<dbReference type="AlphaFoldDB" id="A0A1V0GMF1"/>
<dbReference type="InterPro" id="IPR003439">
    <property type="entry name" value="ABC_transporter-like_ATP-bd"/>
</dbReference>
<dbReference type="EC" id="7.2.2.11" evidence="11"/>
<keyword evidence="5" id="KW-0547">Nucleotide-binding</keyword>
<dbReference type="GO" id="GO:0005524">
    <property type="term" value="F:ATP binding"/>
    <property type="evidence" value="ECO:0007669"/>
    <property type="project" value="UniProtKB-KW"/>
</dbReference>
<evidence type="ECO:0000256" key="8">
    <source>
        <dbReference type="ARBA" id="ARBA00023065"/>
    </source>
</evidence>
<dbReference type="SMART" id="SM00382">
    <property type="entry name" value="AAA"/>
    <property type="match status" value="1"/>
</dbReference>
<comment type="subunit">
    <text evidence="10">The complex is composed of two ATP-binding proteins (NikD and NikE), two transmembrane proteins (NikB and NikC) and a solute-binding protein (NikA).</text>
</comment>
<dbReference type="PROSITE" id="PS00211">
    <property type="entry name" value="ABC_TRANSPORTER_1"/>
    <property type="match status" value="1"/>
</dbReference>
<evidence type="ECO:0000259" key="14">
    <source>
        <dbReference type="PROSITE" id="PS50893"/>
    </source>
</evidence>
<dbReference type="Pfam" id="PF00005">
    <property type="entry name" value="ABC_tran"/>
    <property type="match status" value="1"/>
</dbReference>
<evidence type="ECO:0000256" key="1">
    <source>
        <dbReference type="ARBA" id="ARBA00004417"/>
    </source>
</evidence>
<dbReference type="RefSeq" id="WP_080620010.1">
    <property type="nucleotide sequence ID" value="NZ_CAWMZI010000003.1"/>
</dbReference>
<dbReference type="InterPro" id="IPR003593">
    <property type="entry name" value="AAA+_ATPase"/>
</dbReference>
<keyword evidence="3" id="KW-0813">Transport</keyword>